<dbReference type="CDD" id="cd01650">
    <property type="entry name" value="RT_nLTR_like"/>
    <property type="match status" value="1"/>
</dbReference>
<dbReference type="InterPro" id="IPR036691">
    <property type="entry name" value="Endo/exonu/phosph_ase_sf"/>
</dbReference>
<keyword evidence="5" id="KW-1185">Reference proteome</keyword>
<comment type="subcellular location">
    <subcellularLocation>
        <location evidence="1">Mitochondrion</location>
    </subcellularLocation>
</comment>
<protein>
    <recommendedName>
        <fullName evidence="3">Reverse transcriptase domain-containing protein</fullName>
    </recommendedName>
</protein>
<dbReference type="PANTHER" id="PTHR33481">
    <property type="entry name" value="REVERSE TRANSCRIPTASE"/>
    <property type="match status" value="1"/>
</dbReference>
<sequence>MDLTRSYAEGEEQAKTKKRKAINIVSKYLEKEKLHAVAYLIHKSIPIADWDVEFHDDVNFSLAATMLLRISDDKTIAIHNVYNRQTKVNIPDLLQKVTATGEDFLVGDFNLHHPTWGGEKVAKIEIQAIELANGMKQAGMDLLTTRGFPTYSRGKCFAGEYSRGGKKTQVLNPNSALIPLVREWQSPDVPGFDSDHRVIMTTFNLEVDRVPGTFYLWKLADADKFRSRVGESPNPLGFPALTSASMIDNYARKVVQAFGPAIEALVPVASPPGSKRPKSRPSLITQRAENLLKLATERERNSGVVTQHYKVKRFAQNARRGASWNKKALMPIRQLKADNVTHRTPDGMAGCFRQAMWPDGTSDEHLAPPDRLPADPGRVPFVVSQDLDKFEVQCLIAGAPTDGPKGAFAVPYHLFAACLKLGHHPAAFKQACTVMLRKPGKDDYEQPKSWRPVALLPCMGKLLEKLFTYRLKQLAIEHNLLPDVQFGTPGKCTTKALQYLLNNVYYAWTDKIRRLATIMGLDITGAYDRVERVKLMKILQETGLPEWMLSFIWSFLTDRSTDMKLPGFTSSRFWVNMGIPQGSPLSPLLFLFFSMPIAGAASEYTNSKVKIYPFAYVDDTYLLAVSDDYEANCKALKECHDKIMVWADSVGVSFSPQKYHIMHFYPPKKHQKPNGPMPKIPGLEGKKPETSMRILGVEVDNRLNWREHVLALGAKTNAKMNDIARICNTTAGLDMLALRQLYITTVRPIISYGCGAWFIYGNKKEVQWQLPDATTKYLCSIQYQCLRIVSGALNGTSRRAVEKEVYVEDILVYLDRVATLQRARALDTSDHERLRRIRRHGKTPAEFGLHPYHALDQPARYLLERANELCRSKKVRSMSPYMLRVEMTKIAKQDSQEMSCKIWNRYLEERNEERSLFRSAAAMDKAGWGSRNLKRYRGLSRAQSTMLIQCRTEGIALNSFLHRIKAEDARLCTCGAADETVFHAFIECEILATARIELYTALGHQDFYRMLSEKPEIAADWAITHLDIPQFEYAQLDSRFNSVESSTSASQPRDVLDELRAWLYGRAT</sequence>
<dbReference type="Pfam" id="PF00078">
    <property type="entry name" value="RVT_1"/>
    <property type="match status" value="1"/>
</dbReference>
<evidence type="ECO:0000313" key="5">
    <source>
        <dbReference type="Proteomes" id="UP000604273"/>
    </source>
</evidence>
<evidence type="ECO:0000256" key="1">
    <source>
        <dbReference type="ARBA" id="ARBA00004173"/>
    </source>
</evidence>
<evidence type="ECO:0000256" key="2">
    <source>
        <dbReference type="ARBA" id="ARBA00023128"/>
    </source>
</evidence>
<dbReference type="PANTHER" id="PTHR33481:SF1">
    <property type="entry name" value="ENDONUCLEASE_EXONUCLEASE_PHOSPHATASE DOMAIN-CONTAINING PROTEIN-RELATED"/>
    <property type="match status" value="1"/>
</dbReference>
<dbReference type="Gene3D" id="3.60.10.10">
    <property type="entry name" value="Endonuclease/exonuclease/phosphatase"/>
    <property type="match status" value="1"/>
</dbReference>
<dbReference type="SUPFAM" id="SSF56672">
    <property type="entry name" value="DNA/RNA polymerases"/>
    <property type="match status" value="1"/>
</dbReference>
<evidence type="ECO:0000259" key="3">
    <source>
        <dbReference type="PROSITE" id="PS50878"/>
    </source>
</evidence>
<dbReference type="InterPro" id="IPR043502">
    <property type="entry name" value="DNA/RNA_pol_sf"/>
</dbReference>
<proteinExistence type="predicted"/>
<name>A0A8H4WRI1_9HYPO</name>
<dbReference type="SUPFAM" id="SSF56219">
    <property type="entry name" value="DNase I-like"/>
    <property type="match status" value="1"/>
</dbReference>
<reference evidence="4" key="1">
    <citation type="journal article" date="2020" name="BMC Genomics">
        <title>Correction to: Identification and distribution of gene clusters required for synthesis of sphingolipid metabolism inhibitors in diverse species of the filamentous fungus Fusarium.</title>
        <authorList>
            <person name="Kim H.S."/>
            <person name="Lohmar J.M."/>
            <person name="Busman M."/>
            <person name="Brown D.W."/>
            <person name="Naumann T.A."/>
            <person name="Divon H.H."/>
            <person name="Lysoe E."/>
            <person name="Uhlig S."/>
            <person name="Proctor R.H."/>
        </authorList>
    </citation>
    <scope>NUCLEOTIDE SEQUENCE</scope>
    <source>
        <strain evidence="4">NRRL 45417</strain>
    </source>
</reference>
<dbReference type="OrthoDB" id="4842715at2759"/>
<organism evidence="4 5">
    <name type="scientific">Fusarium gaditjirri</name>
    <dbReference type="NCBI Taxonomy" id="282569"/>
    <lineage>
        <taxon>Eukaryota</taxon>
        <taxon>Fungi</taxon>
        <taxon>Dikarya</taxon>
        <taxon>Ascomycota</taxon>
        <taxon>Pezizomycotina</taxon>
        <taxon>Sordariomycetes</taxon>
        <taxon>Hypocreomycetidae</taxon>
        <taxon>Hypocreales</taxon>
        <taxon>Nectriaceae</taxon>
        <taxon>Fusarium</taxon>
        <taxon>Fusarium nisikadoi species complex</taxon>
    </lineage>
</organism>
<keyword evidence="2" id="KW-0496">Mitochondrion</keyword>
<accession>A0A8H4WRI1</accession>
<dbReference type="GO" id="GO:0005739">
    <property type="term" value="C:mitochondrion"/>
    <property type="evidence" value="ECO:0007669"/>
    <property type="project" value="UniProtKB-SubCell"/>
</dbReference>
<comment type="caution">
    <text evidence="4">The sequence shown here is derived from an EMBL/GenBank/DDBJ whole genome shotgun (WGS) entry which is preliminary data.</text>
</comment>
<gene>
    <name evidence="4" type="ORF">FGADI_10635</name>
</gene>
<dbReference type="Pfam" id="PF14529">
    <property type="entry name" value="Exo_endo_phos_2"/>
    <property type="match status" value="1"/>
</dbReference>
<reference evidence="4" key="2">
    <citation type="submission" date="2020-05" db="EMBL/GenBank/DDBJ databases">
        <authorList>
            <person name="Kim H.-S."/>
            <person name="Proctor R.H."/>
            <person name="Brown D.W."/>
        </authorList>
    </citation>
    <scope>NUCLEOTIDE SEQUENCE</scope>
    <source>
        <strain evidence="4">NRRL 45417</strain>
    </source>
</reference>
<dbReference type="AlphaFoldDB" id="A0A8H4WRI1"/>
<dbReference type="InterPro" id="IPR005135">
    <property type="entry name" value="Endo/exonuclease/phosphatase"/>
</dbReference>
<dbReference type="Proteomes" id="UP000604273">
    <property type="component" value="Unassembled WGS sequence"/>
</dbReference>
<feature type="domain" description="Reverse transcriptase" evidence="3">
    <location>
        <begin position="417"/>
        <end position="699"/>
    </location>
</feature>
<dbReference type="PROSITE" id="PS50878">
    <property type="entry name" value="RT_POL"/>
    <property type="match status" value="1"/>
</dbReference>
<dbReference type="InterPro" id="IPR000477">
    <property type="entry name" value="RT_dom"/>
</dbReference>
<dbReference type="GO" id="GO:0003824">
    <property type="term" value="F:catalytic activity"/>
    <property type="evidence" value="ECO:0007669"/>
    <property type="project" value="InterPro"/>
</dbReference>
<dbReference type="EMBL" id="JABFAI010000294">
    <property type="protein sequence ID" value="KAF4947179.1"/>
    <property type="molecule type" value="Genomic_DNA"/>
</dbReference>
<evidence type="ECO:0000313" key="4">
    <source>
        <dbReference type="EMBL" id="KAF4947179.1"/>
    </source>
</evidence>